<gene>
    <name evidence="1" type="ORF">C7Y71_003745</name>
</gene>
<protein>
    <submittedName>
        <fullName evidence="1">Uncharacterized protein</fullName>
    </submittedName>
</protein>
<proteinExistence type="predicted"/>
<organism evidence="1 2">
    <name type="scientific">Pseudoprevotella muciniphila</name>
    <dbReference type="NCBI Taxonomy" id="2133944"/>
    <lineage>
        <taxon>Bacteria</taxon>
        <taxon>Pseudomonadati</taxon>
        <taxon>Bacteroidota</taxon>
        <taxon>Bacteroidia</taxon>
        <taxon>Bacteroidales</taxon>
        <taxon>Prevotellaceae</taxon>
        <taxon>Pseudoprevotella</taxon>
    </lineage>
</organism>
<accession>A0A5P8E5C3</accession>
<evidence type="ECO:0000313" key="1">
    <source>
        <dbReference type="EMBL" id="QFQ12205.1"/>
    </source>
</evidence>
<dbReference type="EMBL" id="CP033459">
    <property type="protein sequence ID" value="QFQ12205.1"/>
    <property type="molecule type" value="Genomic_DNA"/>
</dbReference>
<evidence type="ECO:0000313" key="2">
    <source>
        <dbReference type="Proteomes" id="UP000249375"/>
    </source>
</evidence>
<dbReference type="AlphaFoldDB" id="A0A5P8E5C3"/>
<dbReference type="KEGG" id="alq:C7Y71_003745"/>
<name>A0A5P8E5C3_9BACT</name>
<reference evidence="1 2" key="1">
    <citation type="submission" date="2018-11" db="EMBL/GenBank/DDBJ databases">
        <authorList>
            <person name="Na S.W."/>
            <person name="Baik M."/>
        </authorList>
    </citation>
    <scope>NUCLEOTIDE SEQUENCE [LARGE SCALE GENOMIC DNA]</scope>
    <source>
        <strain evidence="1 2">E39</strain>
    </source>
</reference>
<sequence>MLIAQVNAPGEDNQRQWRAVSAKAADIQIIWLLPLQGETTKHQFTQGVALGYGLDGLSARFPDTPKQIER</sequence>
<dbReference type="RefSeq" id="WP_111899277.1">
    <property type="nucleotide sequence ID" value="NZ_CP033459.1"/>
</dbReference>
<dbReference type="Proteomes" id="UP000249375">
    <property type="component" value="Chromosome"/>
</dbReference>
<keyword evidence="2" id="KW-1185">Reference proteome</keyword>